<protein>
    <submittedName>
        <fullName evidence="2">Uncharacterized protein</fullName>
    </submittedName>
</protein>
<gene>
    <name evidence="2" type="ORF">HPB51_021976</name>
</gene>
<dbReference type="EMBL" id="JABSTU010000007">
    <property type="protein sequence ID" value="KAH8026566.1"/>
    <property type="molecule type" value="Genomic_DNA"/>
</dbReference>
<evidence type="ECO:0000313" key="3">
    <source>
        <dbReference type="Proteomes" id="UP000821866"/>
    </source>
</evidence>
<dbReference type="AlphaFoldDB" id="A0A9J6DWZ7"/>
<evidence type="ECO:0000313" key="2">
    <source>
        <dbReference type="EMBL" id="KAH8026566.1"/>
    </source>
</evidence>
<organism evidence="2 3">
    <name type="scientific">Rhipicephalus microplus</name>
    <name type="common">Cattle tick</name>
    <name type="synonym">Boophilus microplus</name>
    <dbReference type="NCBI Taxonomy" id="6941"/>
    <lineage>
        <taxon>Eukaryota</taxon>
        <taxon>Metazoa</taxon>
        <taxon>Ecdysozoa</taxon>
        <taxon>Arthropoda</taxon>
        <taxon>Chelicerata</taxon>
        <taxon>Arachnida</taxon>
        <taxon>Acari</taxon>
        <taxon>Parasitiformes</taxon>
        <taxon>Ixodida</taxon>
        <taxon>Ixodoidea</taxon>
        <taxon>Ixodidae</taxon>
        <taxon>Rhipicephalinae</taxon>
        <taxon>Rhipicephalus</taxon>
        <taxon>Boophilus</taxon>
    </lineage>
</organism>
<keyword evidence="3" id="KW-1185">Reference proteome</keyword>
<evidence type="ECO:0000256" key="1">
    <source>
        <dbReference type="SAM" id="MobiDB-lite"/>
    </source>
</evidence>
<proteinExistence type="predicted"/>
<reference evidence="2" key="1">
    <citation type="journal article" date="2020" name="Cell">
        <title>Large-Scale Comparative Analyses of Tick Genomes Elucidate Their Genetic Diversity and Vector Capacities.</title>
        <authorList>
            <consortium name="Tick Genome and Microbiome Consortium (TIGMIC)"/>
            <person name="Jia N."/>
            <person name="Wang J."/>
            <person name="Shi W."/>
            <person name="Du L."/>
            <person name="Sun Y."/>
            <person name="Zhan W."/>
            <person name="Jiang J.F."/>
            <person name="Wang Q."/>
            <person name="Zhang B."/>
            <person name="Ji P."/>
            <person name="Bell-Sakyi L."/>
            <person name="Cui X.M."/>
            <person name="Yuan T.T."/>
            <person name="Jiang B.G."/>
            <person name="Yang W.F."/>
            <person name="Lam T.T."/>
            <person name="Chang Q.C."/>
            <person name="Ding S.J."/>
            <person name="Wang X.J."/>
            <person name="Zhu J.G."/>
            <person name="Ruan X.D."/>
            <person name="Zhao L."/>
            <person name="Wei J.T."/>
            <person name="Ye R.Z."/>
            <person name="Que T.C."/>
            <person name="Du C.H."/>
            <person name="Zhou Y.H."/>
            <person name="Cheng J.X."/>
            <person name="Dai P.F."/>
            <person name="Guo W.B."/>
            <person name="Han X.H."/>
            <person name="Huang E.J."/>
            <person name="Li L.F."/>
            <person name="Wei W."/>
            <person name="Gao Y.C."/>
            <person name="Liu J.Z."/>
            <person name="Shao H.Z."/>
            <person name="Wang X."/>
            <person name="Wang C.C."/>
            <person name="Yang T.C."/>
            <person name="Huo Q.B."/>
            <person name="Li W."/>
            <person name="Chen H.Y."/>
            <person name="Chen S.E."/>
            <person name="Zhou L.G."/>
            <person name="Ni X.B."/>
            <person name="Tian J.H."/>
            <person name="Sheng Y."/>
            <person name="Liu T."/>
            <person name="Pan Y.S."/>
            <person name="Xia L.Y."/>
            <person name="Li J."/>
            <person name="Zhao F."/>
            <person name="Cao W.C."/>
        </authorList>
    </citation>
    <scope>NUCLEOTIDE SEQUENCE</scope>
    <source>
        <strain evidence="2">Rmic-2018</strain>
    </source>
</reference>
<reference evidence="2" key="2">
    <citation type="submission" date="2021-09" db="EMBL/GenBank/DDBJ databases">
        <authorList>
            <person name="Jia N."/>
            <person name="Wang J."/>
            <person name="Shi W."/>
            <person name="Du L."/>
            <person name="Sun Y."/>
            <person name="Zhan W."/>
            <person name="Jiang J."/>
            <person name="Wang Q."/>
            <person name="Zhang B."/>
            <person name="Ji P."/>
            <person name="Sakyi L.B."/>
            <person name="Cui X."/>
            <person name="Yuan T."/>
            <person name="Jiang B."/>
            <person name="Yang W."/>
            <person name="Lam T.T.-Y."/>
            <person name="Chang Q."/>
            <person name="Ding S."/>
            <person name="Wang X."/>
            <person name="Zhu J."/>
            <person name="Ruan X."/>
            <person name="Zhao L."/>
            <person name="Wei J."/>
            <person name="Que T."/>
            <person name="Du C."/>
            <person name="Cheng J."/>
            <person name="Dai P."/>
            <person name="Han X."/>
            <person name="Huang E."/>
            <person name="Gao Y."/>
            <person name="Liu J."/>
            <person name="Shao H."/>
            <person name="Ye R."/>
            <person name="Li L."/>
            <person name="Wei W."/>
            <person name="Wang X."/>
            <person name="Wang C."/>
            <person name="Huo Q."/>
            <person name="Li W."/>
            <person name="Guo W."/>
            <person name="Chen H."/>
            <person name="Chen S."/>
            <person name="Zhou L."/>
            <person name="Zhou L."/>
            <person name="Ni X."/>
            <person name="Tian J."/>
            <person name="Zhou Y."/>
            <person name="Sheng Y."/>
            <person name="Liu T."/>
            <person name="Pan Y."/>
            <person name="Xia L."/>
            <person name="Li J."/>
            <person name="Zhao F."/>
            <person name="Cao W."/>
        </authorList>
    </citation>
    <scope>NUCLEOTIDE SEQUENCE</scope>
    <source>
        <strain evidence="2">Rmic-2018</strain>
        <tissue evidence="2">Larvae</tissue>
    </source>
</reference>
<comment type="caution">
    <text evidence="2">The sequence shown here is derived from an EMBL/GenBank/DDBJ whole genome shotgun (WGS) entry which is preliminary data.</text>
</comment>
<accession>A0A9J6DWZ7</accession>
<sequence>MSFHPTLQLAAVTRTADVIAANGMHGRVDVAWDCAVVQGPEVDLEQKTRSGSSPQKRASTLQAPEALFDRNSKKTKLTTPKELDAVYYLAAEVLRRSRRLDGLPQENISINDDTAIPLTYNAAASTSATYTAQGGRRPRQPDYRTPEPRIFSGESVPLTMYAIALPNELVHARRSASPTPVPVALGLTRRRSPAQQELMFAKLLKKKEV</sequence>
<dbReference type="Proteomes" id="UP000821866">
    <property type="component" value="Unassembled WGS sequence"/>
</dbReference>
<feature type="region of interest" description="Disordered" evidence="1">
    <location>
        <begin position="127"/>
        <end position="150"/>
    </location>
</feature>
<name>A0A9J6DWZ7_RHIMP</name>